<name>A0ABD0M289_9CAEN</name>
<comment type="caution">
    <text evidence="3">The sequence shown here is derived from an EMBL/GenBank/DDBJ whole genome shotgun (WGS) entry which is preliminary data.</text>
</comment>
<feature type="region of interest" description="Disordered" evidence="1">
    <location>
        <begin position="79"/>
        <end position="130"/>
    </location>
</feature>
<evidence type="ECO:0000313" key="4">
    <source>
        <dbReference type="Proteomes" id="UP001519460"/>
    </source>
</evidence>
<feature type="transmembrane region" description="Helical" evidence="2">
    <location>
        <begin position="6"/>
        <end position="30"/>
    </location>
</feature>
<dbReference type="Proteomes" id="UP001519460">
    <property type="component" value="Unassembled WGS sequence"/>
</dbReference>
<sequence length="130" mass="13843">MTSAALPAYGIVIGVLLVLKLILWILWYYFRQRRIKRMIEAGLIRPASARDALAVAGSGRARQNRSYCSSGESMPGVVTFPTGSVTAPGNGHPPSAPMTMPSGPPAYEEVTKGPAGESPPPSYQDAVRTK</sequence>
<dbReference type="EMBL" id="JACVVK020000009">
    <property type="protein sequence ID" value="KAK7505665.1"/>
    <property type="molecule type" value="Genomic_DNA"/>
</dbReference>
<gene>
    <name evidence="3" type="ORF">BaRGS_00002936</name>
</gene>
<dbReference type="AlphaFoldDB" id="A0ABD0M289"/>
<evidence type="ECO:0000256" key="1">
    <source>
        <dbReference type="SAM" id="MobiDB-lite"/>
    </source>
</evidence>
<keyword evidence="4" id="KW-1185">Reference proteome</keyword>
<proteinExistence type="predicted"/>
<keyword evidence="2" id="KW-0472">Membrane</keyword>
<organism evidence="3 4">
    <name type="scientific">Batillaria attramentaria</name>
    <dbReference type="NCBI Taxonomy" id="370345"/>
    <lineage>
        <taxon>Eukaryota</taxon>
        <taxon>Metazoa</taxon>
        <taxon>Spiralia</taxon>
        <taxon>Lophotrochozoa</taxon>
        <taxon>Mollusca</taxon>
        <taxon>Gastropoda</taxon>
        <taxon>Caenogastropoda</taxon>
        <taxon>Sorbeoconcha</taxon>
        <taxon>Cerithioidea</taxon>
        <taxon>Batillariidae</taxon>
        <taxon>Batillaria</taxon>
    </lineage>
</organism>
<protein>
    <recommendedName>
        <fullName evidence="5">ATP synthase F0 subunit 8</fullName>
    </recommendedName>
</protein>
<reference evidence="3 4" key="1">
    <citation type="journal article" date="2023" name="Sci. Data">
        <title>Genome assembly of the Korean intertidal mud-creeper Batillaria attramentaria.</title>
        <authorList>
            <person name="Patra A.K."/>
            <person name="Ho P.T."/>
            <person name="Jun S."/>
            <person name="Lee S.J."/>
            <person name="Kim Y."/>
            <person name="Won Y.J."/>
        </authorList>
    </citation>
    <scope>NUCLEOTIDE SEQUENCE [LARGE SCALE GENOMIC DNA]</scope>
    <source>
        <strain evidence="3">Wonlab-2016</strain>
    </source>
</reference>
<keyword evidence="2" id="KW-1133">Transmembrane helix</keyword>
<evidence type="ECO:0008006" key="5">
    <source>
        <dbReference type="Google" id="ProtNLM"/>
    </source>
</evidence>
<evidence type="ECO:0000256" key="2">
    <source>
        <dbReference type="SAM" id="Phobius"/>
    </source>
</evidence>
<accession>A0ABD0M289</accession>
<dbReference type="CDD" id="cd12087">
    <property type="entry name" value="TM_EGFR-like"/>
    <property type="match status" value="1"/>
</dbReference>
<keyword evidence="2" id="KW-0812">Transmembrane</keyword>
<evidence type="ECO:0000313" key="3">
    <source>
        <dbReference type="EMBL" id="KAK7505665.1"/>
    </source>
</evidence>